<keyword evidence="1" id="KW-0808">Transferase</keyword>
<dbReference type="InterPro" id="IPR000719">
    <property type="entry name" value="Prot_kinase_dom"/>
</dbReference>
<gene>
    <name evidence="6" type="ORF">BIT28_20150</name>
</gene>
<dbReference type="InterPro" id="IPR011009">
    <property type="entry name" value="Kinase-like_dom_sf"/>
</dbReference>
<dbReference type="PANTHER" id="PTHR43289:SF6">
    <property type="entry name" value="SERINE_THREONINE-PROTEIN KINASE NEKL-3"/>
    <property type="match status" value="1"/>
</dbReference>
<feature type="domain" description="Protein kinase" evidence="5">
    <location>
        <begin position="76"/>
        <end position="342"/>
    </location>
</feature>
<dbReference type="AlphaFoldDB" id="A0A1Q9GIE4"/>
<dbReference type="OrthoDB" id="9801841at2"/>
<dbReference type="GO" id="GO:0005524">
    <property type="term" value="F:ATP binding"/>
    <property type="evidence" value="ECO:0007669"/>
    <property type="project" value="UniProtKB-KW"/>
</dbReference>
<dbReference type="EMBL" id="MJIL01000085">
    <property type="protein sequence ID" value="OLQ74185.1"/>
    <property type="molecule type" value="Genomic_DNA"/>
</dbReference>
<evidence type="ECO:0000313" key="7">
    <source>
        <dbReference type="Proteomes" id="UP000186905"/>
    </source>
</evidence>
<evidence type="ECO:0000256" key="4">
    <source>
        <dbReference type="ARBA" id="ARBA00022840"/>
    </source>
</evidence>
<keyword evidence="7" id="KW-1185">Reference proteome</keyword>
<dbReference type="Proteomes" id="UP000186905">
    <property type="component" value="Unassembled WGS sequence"/>
</dbReference>
<dbReference type="CDD" id="cd14014">
    <property type="entry name" value="STKc_PknB_like"/>
    <property type="match status" value="1"/>
</dbReference>
<evidence type="ECO:0000313" key="6">
    <source>
        <dbReference type="EMBL" id="OLQ74185.1"/>
    </source>
</evidence>
<dbReference type="PROSITE" id="PS00108">
    <property type="entry name" value="PROTEIN_KINASE_ST"/>
    <property type="match status" value="1"/>
</dbReference>
<reference evidence="6 7" key="1">
    <citation type="submission" date="2016-09" db="EMBL/GenBank/DDBJ databases">
        <title>Photobacterium proteolyticum sp. nov. a protease producing bacterium isolated from ocean sediments of Laizhou Bay.</title>
        <authorList>
            <person name="Li Y."/>
        </authorList>
    </citation>
    <scope>NUCLEOTIDE SEQUENCE [LARGE SCALE GENOMIC DNA]</scope>
    <source>
        <strain evidence="6 7">13-12</strain>
    </source>
</reference>
<dbReference type="SUPFAM" id="SSF56112">
    <property type="entry name" value="Protein kinase-like (PK-like)"/>
    <property type="match status" value="1"/>
</dbReference>
<dbReference type="InterPro" id="IPR008271">
    <property type="entry name" value="Ser/Thr_kinase_AS"/>
</dbReference>
<keyword evidence="2" id="KW-0547">Nucleotide-binding</keyword>
<evidence type="ECO:0000256" key="2">
    <source>
        <dbReference type="ARBA" id="ARBA00022741"/>
    </source>
</evidence>
<proteinExistence type="predicted"/>
<evidence type="ECO:0000256" key="1">
    <source>
        <dbReference type="ARBA" id="ARBA00022679"/>
    </source>
</evidence>
<keyword evidence="4" id="KW-0067">ATP-binding</keyword>
<dbReference type="PROSITE" id="PS50011">
    <property type="entry name" value="PROTEIN_KINASE_DOM"/>
    <property type="match status" value="1"/>
</dbReference>
<dbReference type="Pfam" id="PF00069">
    <property type="entry name" value="Pkinase"/>
    <property type="match status" value="1"/>
</dbReference>
<dbReference type="RefSeq" id="WP_075766220.1">
    <property type="nucleotide sequence ID" value="NZ_MJIL01000085.1"/>
</dbReference>
<accession>A0A1Q9GIE4</accession>
<comment type="caution">
    <text evidence="6">The sequence shown here is derived from an EMBL/GenBank/DDBJ whole genome shotgun (WGS) entry which is preliminary data.</text>
</comment>
<dbReference type="GO" id="GO:0004674">
    <property type="term" value="F:protein serine/threonine kinase activity"/>
    <property type="evidence" value="ECO:0007669"/>
    <property type="project" value="TreeGrafter"/>
</dbReference>
<evidence type="ECO:0000256" key="3">
    <source>
        <dbReference type="ARBA" id="ARBA00022777"/>
    </source>
</evidence>
<protein>
    <recommendedName>
        <fullName evidence="5">Protein kinase domain-containing protein</fullName>
    </recommendedName>
</protein>
<dbReference type="SMART" id="SM00220">
    <property type="entry name" value="S_TKc"/>
    <property type="match status" value="1"/>
</dbReference>
<keyword evidence="3" id="KW-0418">Kinase</keyword>
<organism evidence="6 7">
    <name type="scientific">Photobacterium proteolyticum</name>
    <dbReference type="NCBI Taxonomy" id="1903952"/>
    <lineage>
        <taxon>Bacteria</taxon>
        <taxon>Pseudomonadati</taxon>
        <taxon>Pseudomonadota</taxon>
        <taxon>Gammaproteobacteria</taxon>
        <taxon>Vibrionales</taxon>
        <taxon>Vibrionaceae</taxon>
        <taxon>Photobacterium</taxon>
    </lineage>
</organism>
<name>A0A1Q9GIE4_9GAMM</name>
<dbReference type="STRING" id="1903952.BIT28_20150"/>
<sequence length="990" mass="112119">MEISDLYAELLDLSPDEQQLRLAALSKDYPDEVADLADMLALSLSGITQLGENLIASEVGTSNPLASLIGQKVMGFTLSEVLSEGGATGMVFLARQTVESPTGNEQAQHYAAVKVLRQNILTASETDKLFFRESSNLIAAKHPKICQLFGVDKIGSHDCIVTEYIDGRMLHQYLDMKRLTRTERLMLYRQVLEGMAFAHSRGLYHGDIKPQNILVDNRGQIKIIDLGFSRQFDDNHAINPDNAVHYINAFSRHWSAPEQQARVWYKARSDIYSLGVLLFYMLSLRWPDINGFDTDFSATNALCTFSDIDPELAAIIAKATQPEAIERYRDADELLEEIDAYLAGRPVDAYSNKSSYRLKKAIKRQPFLSSSLLALILSVVGGTAIVTHQYITLLNEQRSNRQVINQMSNTLAFTRPALTDTIKAPSINDLFTYAAQQWHHSQQNLTPDARYQTGIIYANGLIALRQYQVAIELLSSLKEQIEHTHKPTERSHYIITLLIRAQRLSEQLNPACNPDYQSPDFSPLSCASNQLAQPYFVLFDNQGTLSLAELGLLAEILKVPQQTADDIYLSRYQKLSKSLARQVTLQTAEWKQLPLAQKKGIYDLLTGLDSRSAMLLIGSRFTWLSEKQKEALVQEPANWISDDLTASEKYQILDLASMVAYSLGNNDFGQKYDDQKQAQRKQSLPLNELHLSFQPVMGITWESYNESQHQLYESVKELISGFRESNAHAHSAFDNLVNAYLLIGDLKGAKASSRLLSSSYMYSSKTNINAYGTAPSDMTLAIWYRDWNAFRQAYKRYSGIRKIYRKQYPDQELDSERYFDLFAAILNGSAAKQDIESLRHSYLPYTDKHAADVYIHYARLLTGETEAAIAGFKELMLNNQDDTRLLFNHNNLPAWDDASALYGRLLILSGQEKRGIRYLTKKREFSILKHPESLYNLLPSLYLAEAYAKQGNHKQLKTEVSNITPYIDRLEFRDDLKSLVDKLARPHSAE</sequence>
<dbReference type="PANTHER" id="PTHR43289">
    <property type="entry name" value="MITOGEN-ACTIVATED PROTEIN KINASE KINASE KINASE 20-RELATED"/>
    <property type="match status" value="1"/>
</dbReference>
<dbReference type="Gene3D" id="1.10.510.10">
    <property type="entry name" value="Transferase(Phosphotransferase) domain 1"/>
    <property type="match status" value="1"/>
</dbReference>
<evidence type="ECO:0000259" key="5">
    <source>
        <dbReference type="PROSITE" id="PS50011"/>
    </source>
</evidence>